<evidence type="ECO:0000313" key="4">
    <source>
        <dbReference type="Proteomes" id="UP000198832"/>
    </source>
</evidence>
<gene>
    <name evidence="3" type="ORF">SAMN04487968_102237</name>
</gene>
<evidence type="ECO:0000313" key="3">
    <source>
        <dbReference type="EMBL" id="SFB90562.1"/>
    </source>
</evidence>
<reference evidence="3 4" key="1">
    <citation type="submission" date="2016-10" db="EMBL/GenBank/DDBJ databases">
        <authorList>
            <person name="de Groot N.N."/>
        </authorList>
    </citation>
    <scope>NUCLEOTIDE SEQUENCE [LARGE SCALE GENOMIC DNA]</scope>
    <source>
        <strain evidence="3 4">CGMCC 1.7056</strain>
    </source>
</reference>
<keyword evidence="4" id="KW-1185">Reference proteome</keyword>
<dbReference type="STRING" id="574651.SAMN04487968_102237"/>
<accession>A0A1I1EV60</accession>
<feature type="signal peptide" evidence="2">
    <location>
        <begin position="1"/>
        <end position="32"/>
    </location>
</feature>
<evidence type="ECO:0000256" key="2">
    <source>
        <dbReference type="SAM" id="SignalP"/>
    </source>
</evidence>
<dbReference type="SUPFAM" id="SSF50939">
    <property type="entry name" value="Sialidases"/>
    <property type="match status" value="1"/>
</dbReference>
<dbReference type="Gene3D" id="2.120.10.10">
    <property type="match status" value="1"/>
</dbReference>
<organism evidence="3 4">
    <name type="scientific">Nocardioides terrae</name>
    <dbReference type="NCBI Taxonomy" id="574651"/>
    <lineage>
        <taxon>Bacteria</taxon>
        <taxon>Bacillati</taxon>
        <taxon>Actinomycetota</taxon>
        <taxon>Actinomycetes</taxon>
        <taxon>Propionibacteriales</taxon>
        <taxon>Nocardioidaceae</taxon>
        <taxon>Nocardioides</taxon>
    </lineage>
</organism>
<dbReference type="AlphaFoldDB" id="A0A1I1EV60"/>
<proteinExistence type="predicted"/>
<dbReference type="Proteomes" id="UP000198832">
    <property type="component" value="Unassembled WGS sequence"/>
</dbReference>
<evidence type="ECO:0008006" key="5">
    <source>
        <dbReference type="Google" id="ProtNLM"/>
    </source>
</evidence>
<keyword evidence="2" id="KW-0732">Signal</keyword>
<sequence>MWNQRRVLVAAFSTGVLAVGLGPTVTPSPAGAAPFNVKHLNKIQSRLISGELLAELGDAGVRGNLVPGGGDEDQDHGADGAANTPPDSIGPTVGRGGLPDTYAPAGSGACSERLGSNVKVNQNCLNVSDPDLQGRGQANNESFISQDPFNRNHIIASDNDYVRGDGTCGAAYSLDRGRTWNDSTVPNSFTRGQGANARQYWQAGGDTSVAWDTRGNAYLSCQLFNRGTVASSDPDQSSSFVVFRSTGNNGASWNFPGRYTAASFDPAGAAGVLEDKELMTVDASLSSPFRDRVYITWTEFAADGTAYIYETHSSDYGETFSPRVLVSSDSAMCPTTFGVPTPQGRCNENQYSDPFTGPDGALYVAWSNFNNAVTGTDNRNQVLLAKSTDGGTTFSAPVKVSDYYDLPDCDTYQGDGADPGRACVPEKGTSTKSVFRATNYPSGAVNPTRPNQVVVTFGSYINRHSNESRGCTPAGFADSGQDAYTGVKTGGCNNDILASVSDNGGASFTGTTTDPRAQTSVTQERRQGDTDQFWQWVAFSSSGTLAVDYYDRQYGSDETTGYSDISLSGSRDLARFGADRVTTSSMPPPTQFPGPNGGQFYGDYTGLTVTNEEAHPVWSDTRAVDVFLCPDSATGAGDPPRLCTATETNGLHANDQEMFTDSVRIPKAHR</sequence>
<protein>
    <recommendedName>
        <fullName evidence="5">BNR repeat-like domain-containing protein</fullName>
    </recommendedName>
</protein>
<dbReference type="EMBL" id="FOLB01000002">
    <property type="protein sequence ID" value="SFB90562.1"/>
    <property type="molecule type" value="Genomic_DNA"/>
</dbReference>
<name>A0A1I1EV60_9ACTN</name>
<feature type="chain" id="PRO_5011715670" description="BNR repeat-like domain-containing protein" evidence="2">
    <location>
        <begin position="33"/>
        <end position="670"/>
    </location>
</feature>
<dbReference type="CDD" id="cd15482">
    <property type="entry name" value="Sialidase_non-viral"/>
    <property type="match status" value="1"/>
</dbReference>
<dbReference type="InterPro" id="IPR036278">
    <property type="entry name" value="Sialidase_sf"/>
</dbReference>
<feature type="region of interest" description="Disordered" evidence="1">
    <location>
        <begin position="63"/>
        <end position="110"/>
    </location>
</feature>
<evidence type="ECO:0000256" key="1">
    <source>
        <dbReference type="SAM" id="MobiDB-lite"/>
    </source>
</evidence>